<organism evidence="2 3">
    <name type="scientific">Maricaulis virginensis</name>
    <dbReference type="NCBI Taxonomy" id="144022"/>
    <lineage>
        <taxon>Bacteria</taxon>
        <taxon>Pseudomonadati</taxon>
        <taxon>Pseudomonadota</taxon>
        <taxon>Alphaproteobacteria</taxon>
        <taxon>Maricaulales</taxon>
        <taxon>Maricaulaceae</taxon>
        <taxon>Maricaulis</taxon>
    </lineage>
</organism>
<dbReference type="Gene3D" id="3.30.750.24">
    <property type="entry name" value="STAS domain"/>
    <property type="match status" value="1"/>
</dbReference>
<feature type="domain" description="STAS" evidence="1">
    <location>
        <begin position="1"/>
        <end position="100"/>
    </location>
</feature>
<accession>A0A9W6IM32</accession>
<sequence>MEYRSEFTGSPVVVMIEGVLTFDDHERFRELVGILADQAPGPVVFDLSGLTMIDSAGIGMLIMANDRIVKRGGGLRLRGVSGQVAKVVELSRIEQLIPID</sequence>
<proteinExistence type="predicted"/>
<dbReference type="GO" id="GO:0043856">
    <property type="term" value="F:anti-sigma factor antagonist activity"/>
    <property type="evidence" value="ECO:0007669"/>
    <property type="project" value="TreeGrafter"/>
</dbReference>
<evidence type="ECO:0000313" key="3">
    <source>
        <dbReference type="Proteomes" id="UP001143486"/>
    </source>
</evidence>
<reference evidence="2" key="2">
    <citation type="submission" date="2023-01" db="EMBL/GenBank/DDBJ databases">
        <authorList>
            <person name="Sun Q."/>
            <person name="Evtushenko L."/>
        </authorList>
    </citation>
    <scope>NUCLEOTIDE SEQUENCE</scope>
    <source>
        <strain evidence="2">VKM B-1513</strain>
    </source>
</reference>
<dbReference type="PROSITE" id="PS50801">
    <property type="entry name" value="STAS"/>
    <property type="match status" value="1"/>
</dbReference>
<keyword evidence="3" id="KW-1185">Reference proteome</keyword>
<name>A0A9W6IM32_9PROT</name>
<evidence type="ECO:0000313" key="2">
    <source>
        <dbReference type="EMBL" id="GLK51774.1"/>
    </source>
</evidence>
<evidence type="ECO:0000259" key="1">
    <source>
        <dbReference type="PROSITE" id="PS50801"/>
    </source>
</evidence>
<dbReference type="PANTHER" id="PTHR33495">
    <property type="entry name" value="ANTI-SIGMA FACTOR ANTAGONIST TM_1081-RELATED-RELATED"/>
    <property type="match status" value="1"/>
</dbReference>
<dbReference type="Proteomes" id="UP001143486">
    <property type="component" value="Unassembled WGS sequence"/>
</dbReference>
<dbReference type="RefSeq" id="WP_271186140.1">
    <property type="nucleotide sequence ID" value="NZ_BSFE01000003.1"/>
</dbReference>
<dbReference type="Pfam" id="PF01740">
    <property type="entry name" value="STAS"/>
    <property type="match status" value="1"/>
</dbReference>
<dbReference type="SUPFAM" id="SSF52091">
    <property type="entry name" value="SpoIIaa-like"/>
    <property type="match status" value="1"/>
</dbReference>
<dbReference type="InterPro" id="IPR036513">
    <property type="entry name" value="STAS_dom_sf"/>
</dbReference>
<protein>
    <recommendedName>
        <fullName evidence="1">STAS domain-containing protein</fullName>
    </recommendedName>
</protein>
<dbReference type="EMBL" id="BSFE01000003">
    <property type="protein sequence ID" value="GLK51774.1"/>
    <property type="molecule type" value="Genomic_DNA"/>
</dbReference>
<comment type="caution">
    <text evidence="2">The sequence shown here is derived from an EMBL/GenBank/DDBJ whole genome shotgun (WGS) entry which is preliminary data.</text>
</comment>
<gene>
    <name evidence="2" type="ORF">GCM10017621_12820</name>
</gene>
<dbReference type="AlphaFoldDB" id="A0A9W6IM32"/>
<reference evidence="2" key="1">
    <citation type="journal article" date="2014" name="Int. J. Syst. Evol. Microbiol.">
        <title>Complete genome sequence of Corynebacterium casei LMG S-19264T (=DSM 44701T), isolated from a smear-ripened cheese.</title>
        <authorList>
            <consortium name="US DOE Joint Genome Institute (JGI-PGF)"/>
            <person name="Walter F."/>
            <person name="Albersmeier A."/>
            <person name="Kalinowski J."/>
            <person name="Ruckert C."/>
        </authorList>
    </citation>
    <scope>NUCLEOTIDE SEQUENCE</scope>
    <source>
        <strain evidence="2">VKM B-1513</strain>
    </source>
</reference>
<dbReference type="InterPro" id="IPR002645">
    <property type="entry name" value="STAS_dom"/>
</dbReference>
<dbReference type="CDD" id="cd07043">
    <property type="entry name" value="STAS_anti-anti-sigma_factors"/>
    <property type="match status" value="1"/>
</dbReference>